<dbReference type="Proteomes" id="UP000029055">
    <property type="component" value="Unassembled WGS sequence"/>
</dbReference>
<dbReference type="Pfam" id="PF00005">
    <property type="entry name" value="ABC_tran"/>
    <property type="match status" value="1"/>
</dbReference>
<dbReference type="GO" id="GO:0016887">
    <property type="term" value="F:ATP hydrolysis activity"/>
    <property type="evidence" value="ECO:0007669"/>
    <property type="project" value="InterPro"/>
</dbReference>
<dbReference type="SUPFAM" id="SSF52540">
    <property type="entry name" value="P-loop containing nucleoside triphosphate hydrolases"/>
    <property type="match status" value="1"/>
</dbReference>
<dbReference type="PROSITE" id="PS50893">
    <property type="entry name" value="ABC_TRANSPORTER_2"/>
    <property type="match status" value="1"/>
</dbReference>
<dbReference type="EC" id="3.6.3.25" evidence="5"/>
<proteinExistence type="predicted"/>
<dbReference type="Gene3D" id="3.40.50.300">
    <property type="entry name" value="P-loop containing nucleotide triphosphate hydrolases"/>
    <property type="match status" value="1"/>
</dbReference>
<reference evidence="5 6" key="1">
    <citation type="submission" date="2014-03" db="EMBL/GenBank/DDBJ databases">
        <title>Genomics of Bifidobacteria.</title>
        <authorList>
            <person name="Ventura M."/>
            <person name="Milani C."/>
            <person name="Lugli G.A."/>
        </authorList>
    </citation>
    <scope>NUCLEOTIDE SEQUENCE [LARGE SCALE GENOMIC DNA]</scope>
    <source>
        <strain evidence="5 6">LMG 11597</strain>
    </source>
</reference>
<evidence type="ECO:0000256" key="1">
    <source>
        <dbReference type="ARBA" id="ARBA00022448"/>
    </source>
</evidence>
<dbReference type="InterPro" id="IPR003593">
    <property type="entry name" value="AAA+_ATPase"/>
</dbReference>
<sequence length="311" mass="34874">MIEVRSVTKSFDGLRAIDDIDMTVKPGSIYGLVGTNGSGKTTILNMLCGVTRQDSGTIMFDGTPVYENPAVKQRLWYIPDDLAFYGPYTINELARFFGRMFPHWNAAILDVTLQHFHLDRDKRISRMSKGMRKQAVFALGFASEPDYLILDEPIDGLDPLVRKRIWELIVGASADRGMTTVISSHNLREMEGFCDSICAIDHGKVFIERDLDDLKSDIHKLQVSFGSNASSAGNAQGSDARTGIDAYRDLNVLKQWSSGSVDFLIVKNSQQELDRFAAAAKPVIFDRIPLTLEEIFIYELDRGNDEYTSRL</sequence>
<dbReference type="GO" id="GO:0005524">
    <property type="term" value="F:ATP binding"/>
    <property type="evidence" value="ECO:0007669"/>
    <property type="project" value="UniProtKB-KW"/>
</dbReference>
<dbReference type="RefSeq" id="WP_024463394.1">
    <property type="nucleotide sequence ID" value="NZ_CP062939.1"/>
</dbReference>
<keyword evidence="5" id="KW-0378">Hydrolase</keyword>
<evidence type="ECO:0000256" key="3">
    <source>
        <dbReference type="ARBA" id="ARBA00022840"/>
    </source>
</evidence>
<evidence type="ECO:0000313" key="6">
    <source>
        <dbReference type="Proteomes" id="UP000029055"/>
    </source>
</evidence>
<dbReference type="PANTHER" id="PTHR42939:SF1">
    <property type="entry name" value="ABC TRANSPORTER ATP-BINDING PROTEIN ALBC-RELATED"/>
    <property type="match status" value="1"/>
</dbReference>
<dbReference type="STRING" id="77635.BISU_1161"/>
<dbReference type="PANTHER" id="PTHR42939">
    <property type="entry name" value="ABC TRANSPORTER ATP-BINDING PROTEIN ALBC-RELATED"/>
    <property type="match status" value="1"/>
</dbReference>
<comment type="caution">
    <text evidence="5">The sequence shown here is derived from an EMBL/GenBank/DDBJ whole genome shotgun (WGS) entry which is preliminary data.</text>
</comment>
<protein>
    <submittedName>
        <fullName evidence="5">ABC transporter ATP-binding protein</fullName>
        <ecNumber evidence="5">3.6.3.25</ecNumber>
    </submittedName>
</protein>
<evidence type="ECO:0000256" key="2">
    <source>
        <dbReference type="ARBA" id="ARBA00022741"/>
    </source>
</evidence>
<organism evidence="5 6">
    <name type="scientific">Bifidobacterium subtile</name>
    <dbReference type="NCBI Taxonomy" id="77635"/>
    <lineage>
        <taxon>Bacteria</taxon>
        <taxon>Bacillati</taxon>
        <taxon>Actinomycetota</taxon>
        <taxon>Actinomycetes</taxon>
        <taxon>Bifidobacteriales</taxon>
        <taxon>Bifidobacteriaceae</taxon>
        <taxon>Bifidobacterium</taxon>
    </lineage>
</organism>
<feature type="domain" description="ABC transporter" evidence="4">
    <location>
        <begin position="2"/>
        <end position="227"/>
    </location>
</feature>
<evidence type="ECO:0000313" key="5">
    <source>
        <dbReference type="EMBL" id="KFJ04123.1"/>
    </source>
</evidence>
<dbReference type="SMART" id="SM00382">
    <property type="entry name" value="AAA"/>
    <property type="match status" value="1"/>
</dbReference>
<keyword evidence="6" id="KW-1185">Reference proteome</keyword>
<dbReference type="InterPro" id="IPR027417">
    <property type="entry name" value="P-loop_NTPase"/>
</dbReference>
<dbReference type="OrthoDB" id="9804819at2"/>
<dbReference type="AlphaFoldDB" id="A0A087E8M2"/>
<evidence type="ECO:0000259" key="4">
    <source>
        <dbReference type="PROSITE" id="PS50893"/>
    </source>
</evidence>
<keyword evidence="2" id="KW-0547">Nucleotide-binding</keyword>
<dbReference type="InterPro" id="IPR003439">
    <property type="entry name" value="ABC_transporter-like_ATP-bd"/>
</dbReference>
<gene>
    <name evidence="5" type="ORF">BISU_1161</name>
</gene>
<name>A0A087E8M2_9BIFI</name>
<keyword evidence="1" id="KW-0813">Transport</keyword>
<dbReference type="EMBL" id="JGZR01000005">
    <property type="protein sequence ID" value="KFJ04123.1"/>
    <property type="molecule type" value="Genomic_DNA"/>
</dbReference>
<accession>A0A087E8M2</accession>
<dbReference type="eggNOG" id="COG1131">
    <property type="taxonomic scope" value="Bacteria"/>
</dbReference>
<keyword evidence="3 5" id="KW-0067">ATP-binding</keyword>
<dbReference type="InterPro" id="IPR051782">
    <property type="entry name" value="ABC_Transporter_VariousFunc"/>
</dbReference>
<dbReference type="CDD" id="cd03230">
    <property type="entry name" value="ABC_DR_subfamily_A"/>
    <property type="match status" value="1"/>
</dbReference>